<evidence type="ECO:0000313" key="8">
    <source>
        <dbReference type="Proteomes" id="UP000199031"/>
    </source>
</evidence>
<dbReference type="STRING" id="1465490.SAMN05444277_101254"/>
<feature type="domain" description="NlpC/P60" evidence="6">
    <location>
        <begin position="103"/>
        <end position="224"/>
    </location>
</feature>
<dbReference type="PROSITE" id="PS51257">
    <property type="entry name" value="PROKAR_LIPOPROTEIN"/>
    <property type="match status" value="1"/>
</dbReference>
<dbReference type="GO" id="GO:0006508">
    <property type="term" value="P:proteolysis"/>
    <property type="evidence" value="ECO:0007669"/>
    <property type="project" value="UniProtKB-KW"/>
</dbReference>
<keyword evidence="4" id="KW-0378">Hydrolase</keyword>
<dbReference type="InterPro" id="IPR052062">
    <property type="entry name" value="Murein_DD/LD_carboxypeptidase"/>
</dbReference>
<evidence type="ECO:0000313" key="7">
    <source>
        <dbReference type="EMBL" id="SFP57984.1"/>
    </source>
</evidence>
<keyword evidence="7" id="KW-0449">Lipoprotein</keyword>
<keyword evidence="3" id="KW-0732">Signal</keyword>
<dbReference type="AlphaFoldDB" id="A0A1I5RHD5"/>
<dbReference type="InterPro" id="IPR000064">
    <property type="entry name" value="NLP_P60_dom"/>
</dbReference>
<organism evidence="7 8">
    <name type="scientific">Parafilimonas terrae</name>
    <dbReference type="NCBI Taxonomy" id="1465490"/>
    <lineage>
        <taxon>Bacteria</taxon>
        <taxon>Pseudomonadati</taxon>
        <taxon>Bacteroidota</taxon>
        <taxon>Chitinophagia</taxon>
        <taxon>Chitinophagales</taxon>
        <taxon>Chitinophagaceae</taxon>
        <taxon>Parafilimonas</taxon>
    </lineage>
</organism>
<dbReference type="PANTHER" id="PTHR47360">
    <property type="entry name" value="MUREIN DD-ENDOPEPTIDASE MEPS/MUREIN LD-CARBOXYPEPTIDASE"/>
    <property type="match status" value="1"/>
</dbReference>
<evidence type="ECO:0000256" key="2">
    <source>
        <dbReference type="ARBA" id="ARBA00022670"/>
    </source>
</evidence>
<evidence type="ECO:0000256" key="5">
    <source>
        <dbReference type="ARBA" id="ARBA00022807"/>
    </source>
</evidence>
<accession>A0A1I5RHD5</accession>
<dbReference type="EMBL" id="FOXQ01000001">
    <property type="protein sequence ID" value="SFP57984.1"/>
    <property type="molecule type" value="Genomic_DNA"/>
</dbReference>
<keyword evidence="8" id="KW-1185">Reference proteome</keyword>
<dbReference type="RefSeq" id="WP_090653696.1">
    <property type="nucleotide sequence ID" value="NZ_FOXQ01000001.1"/>
</dbReference>
<evidence type="ECO:0000259" key="6">
    <source>
        <dbReference type="PROSITE" id="PS51935"/>
    </source>
</evidence>
<evidence type="ECO:0000256" key="4">
    <source>
        <dbReference type="ARBA" id="ARBA00022801"/>
    </source>
</evidence>
<dbReference type="OrthoDB" id="9807055at2"/>
<comment type="similarity">
    <text evidence="1">Belongs to the peptidase C40 family.</text>
</comment>
<keyword evidence="5" id="KW-0788">Thiol protease</keyword>
<gene>
    <name evidence="7" type="ORF">SAMN05444277_101254</name>
</gene>
<proteinExistence type="inferred from homology"/>
<protein>
    <submittedName>
        <fullName evidence="7">Lipoprotein Spr</fullName>
    </submittedName>
</protein>
<name>A0A1I5RHD5_9BACT</name>
<dbReference type="PANTHER" id="PTHR47360:SF1">
    <property type="entry name" value="ENDOPEPTIDASE NLPC-RELATED"/>
    <property type="match status" value="1"/>
</dbReference>
<keyword evidence="2" id="KW-0645">Protease</keyword>
<dbReference type="SUPFAM" id="SSF54001">
    <property type="entry name" value="Cysteine proteinases"/>
    <property type="match status" value="1"/>
</dbReference>
<sequence>MKVRLTQIISLLLILSGCKSLQRSTARNNTSTTQTTASKKTDSKFLNEVAIRPGEKNSNYIVHSSPASGSTKSVSSNNSSFNLEKADWLQIKYAIMTDMPVEQLNNLTLLKQMDHWMGTRYCFGGDDEDCIDCSAFTQTLLHSVYGIDIPRTAKEQFTFATRIEDRDLQEGDLVFFRTGRSITHVGMYVGNYKFIHAATSTGVAITDLNDAYWGRKYAGAGRVMH</sequence>
<evidence type="ECO:0000256" key="3">
    <source>
        <dbReference type="ARBA" id="ARBA00022729"/>
    </source>
</evidence>
<dbReference type="Proteomes" id="UP000199031">
    <property type="component" value="Unassembled WGS sequence"/>
</dbReference>
<dbReference type="PROSITE" id="PS51935">
    <property type="entry name" value="NLPC_P60"/>
    <property type="match status" value="1"/>
</dbReference>
<dbReference type="Pfam" id="PF00877">
    <property type="entry name" value="NLPC_P60"/>
    <property type="match status" value="1"/>
</dbReference>
<evidence type="ECO:0000256" key="1">
    <source>
        <dbReference type="ARBA" id="ARBA00007074"/>
    </source>
</evidence>
<reference evidence="7 8" key="1">
    <citation type="submission" date="2016-10" db="EMBL/GenBank/DDBJ databases">
        <authorList>
            <person name="de Groot N.N."/>
        </authorList>
    </citation>
    <scope>NUCLEOTIDE SEQUENCE [LARGE SCALE GENOMIC DNA]</scope>
    <source>
        <strain evidence="7 8">DSM 28286</strain>
    </source>
</reference>
<dbReference type="Gene3D" id="3.90.1720.10">
    <property type="entry name" value="endopeptidase domain like (from Nostoc punctiforme)"/>
    <property type="match status" value="1"/>
</dbReference>
<dbReference type="InterPro" id="IPR038765">
    <property type="entry name" value="Papain-like_cys_pep_sf"/>
</dbReference>
<dbReference type="GO" id="GO:0008234">
    <property type="term" value="F:cysteine-type peptidase activity"/>
    <property type="evidence" value="ECO:0007669"/>
    <property type="project" value="UniProtKB-KW"/>
</dbReference>